<sequence length="387" mass="43663">MLFLMLVFFSNLYLNSATDPEYYVILYGGQANQGFVQFINGSDSHFLCYDGWDERDAAVVCRMLGYTSDGVAAVLNITTFFTEEMWSYQFDCVGNETSLRSCPVVEVNVTECANQGASGVICSNNPIPDDFFLLSFGTSIARLDRSYESLTLIQTDSTRKIIAIDYDPIEQSVIWTDVNLKQIAKCNLNGGQKTIIFQSGSDSVMDGLAVDSWSRLIFYTDTGYDEIGVINADTFIRTVLVSSSLEEPRKIVFDPYTREIFWTDWGANATIERAKYDGSDREVIVNTGLIWPNSLILDGDILYWCDASLDKIERIYRNGTGRTEIYSSGLAHCFDFLLLDGYFYCNDWGLLNIVKLSMDRNETSPYGPGLGRRYGIAHYRKGGMYFN</sequence>
<feature type="chain" id="PRO_5012962158" evidence="12">
    <location>
        <begin position="18"/>
        <end position="387"/>
    </location>
</feature>
<dbReference type="InterPro" id="IPR050778">
    <property type="entry name" value="Cueball_EGF_LRP_Nidogen"/>
</dbReference>
<reference evidence="14 15" key="1">
    <citation type="journal article" date="2017" name="Nat. Ecol. Evol.">
        <title>Scallop genome provides insights into evolution of bilaterian karyotype and development.</title>
        <authorList>
            <person name="Wang S."/>
            <person name="Zhang J."/>
            <person name="Jiao W."/>
            <person name="Li J."/>
            <person name="Xun X."/>
            <person name="Sun Y."/>
            <person name="Guo X."/>
            <person name="Huan P."/>
            <person name="Dong B."/>
            <person name="Zhang L."/>
            <person name="Hu X."/>
            <person name="Sun X."/>
            <person name="Wang J."/>
            <person name="Zhao C."/>
            <person name="Wang Y."/>
            <person name="Wang D."/>
            <person name="Huang X."/>
            <person name="Wang R."/>
            <person name="Lv J."/>
            <person name="Li Y."/>
            <person name="Zhang Z."/>
            <person name="Liu B."/>
            <person name="Lu W."/>
            <person name="Hui Y."/>
            <person name="Liang J."/>
            <person name="Zhou Z."/>
            <person name="Hou R."/>
            <person name="Li X."/>
            <person name="Liu Y."/>
            <person name="Li H."/>
            <person name="Ning X."/>
            <person name="Lin Y."/>
            <person name="Zhao L."/>
            <person name="Xing Q."/>
            <person name="Dou J."/>
            <person name="Li Y."/>
            <person name="Mao J."/>
            <person name="Guo H."/>
            <person name="Dou H."/>
            <person name="Li T."/>
            <person name="Mu C."/>
            <person name="Jiang W."/>
            <person name="Fu Q."/>
            <person name="Fu X."/>
            <person name="Miao Y."/>
            <person name="Liu J."/>
            <person name="Yu Q."/>
            <person name="Li R."/>
            <person name="Liao H."/>
            <person name="Li X."/>
            <person name="Kong Y."/>
            <person name="Jiang Z."/>
            <person name="Chourrout D."/>
            <person name="Li R."/>
            <person name="Bao Z."/>
        </authorList>
    </citation>
    <scope>NUCLEOTIDE SEQUENCE [LARGE SCALE GENOMIC DNA]</scope>
    <source>
        <strain evidence="14 15">PY_sf001</strain>
    </source>
</reference>
<evidence type="ECO:0000259" key="13">
    <source>
        <dbReference type="PROSITE" id="PS50287"/>
    </source>
</evidence>
<evidence type="ECO:0000256" key="1">
    <source>
        <dbReference type="ARBA" id="ARBA00004167"/>
    </source>
</evidence>
<dbReference type="Gene3D" id="3.10.250.10">
    <property type="entry name" value="SRCR-like domain"/>
    <property type="match status" value="1"/>
</dbReference>
<evidence type="ECO:0000313" key="15">
    <source>
        <dbReference type="Proteomes" id="UP000242188"/>
    </source>
</evidence>
<dbReference type="PROSITE" id="PS00420">
    <property type="entry name" value="SRCR_1"/>
    <property type="match status" value="1"/>
</dbReference>
<dbReference type="EMBL" id="NEDP02005411">
    <property type="protein sequence ID" value="OWF41306.1"/>
    <property type="molecule type" value="Genomic_DNA"/>
</dbReference>
<dbReference type="PROSITE" id="PS50287">
    <property type="entry name" value="SRCR_2"/>
    <property type="match status" value="1"/>
</dbReference>
<dbReference type="Pfam" id="PF00058">
    <property type="entry name" value="Ldl_recept_b"/>
    <property type="match status" value="1"/>
</dbReference>
<keyword evidence="7" id="KW-0472">Membrane</keyword>
<dbReference type="Gene3D" id="2.120.10.30">
    <property type="entry name" value="TolB, C-terminal domain"/>
    <property type="match status" value="1"/>
</dbReference>
<evidence type="ECO:0000256" key="2">
    <source>
        <dbReference type="ARBA" id="ARBA00022536"/>
    </source>
</evidence>
<feature type="domain" description="SRCR" evidence="13">
    <location>
        <begin position="24"/>
        <end position="123"/>
    </location>
</feature>
<feature type="disulfide bond" evidence="10">
    <location>
        <begin position="61"/>
        <end position="122"/>
    </location>
</feature>
<feature type="disulfide bond" evidence="10">
    <location>
        <begin position="92"/>
        <end position="102"/>
    </location>
</feature>
<accession>A0A210PXV0</accession>
<dbReference type="AlphaFoldDB" id="A0A210PXV0"/>
<dbReference type="SMART" id="SM00135">
    <property type="entry name" value="LY"/>
    <property type="match status" value="4"/>
</dbReference>
<dbReference type="PANTHER" id="PTHR46513">
    <property type="entry name" value="VITELLOGENIN RECEPTOR-LIKE PROTEIN-RELATED-RELATED"/>
    <property type="match status" value="1"/>
</dbReference>
<evidence type="ECO:0000256" key="8">
    <source>
        <dbReference type="ARBA" id="ARBA00023157"/>
    </source>
</evidence>
<evidence type="ECO:0000256" key="3">
    <source>
        <dbReference type="ARBA" id="ARBA00022692"/>
    </source>
</evidence>
<keyword evidence="2" id="KW-0245">EGF-like domain</keyword>
<evidence type="ECO:0000313" key="14">
    <source>
        <dbReference type="EMBL" id="OWF41306.1"/>
    </source>
</evidence>
<keyword evidence="3" id="KW-0812">Transmembrane</keyword>
<evidence type="ECO:0000256" key="11">
    <source>
        <dbReference type="PROSITE-ProRule" id="PRU00461"/>
    </source>
</evidence>
<dbReference type="PROSITE" id="PS51120">
    <property type="entry name" value="LDLRB"/>
    <property type="match status" value="1"/>
</dbReference>
<evidence type="ECO:0000256" key="10">
    <source>
        <dbReference type="PROSITE-ProRule" id="PRU00196"/>
    </source>
</evidence>
<dbReference type="SUPFAM" id="SSF63825">
    <property type="entry name" value="YWTD domain"/>
    <property type="match status" value="1"/>
</dbReference>
<keyword evidence="9" id="KW-0325">Glycoprotein</keyword>
<feature type="repeat" description="LDL-receptor class B" evidence="11">
    <location>
        <begin position="258"/>
        <end position="301"/>
    </location>
</feature>
<gene>
    <name evidence="14" type="ORF">KP79_PYT13143</name>
</gene>
<evidence type="ECO:0000256" key="7">
    <source>
        <dbReference type="ARBA" id="ARBA00023136"/>
    </source>
</evidence>
<dbReference type="FunFam" id="2.120.10.30:FF:000241">
    <property type="entry name" value="Low-density lipoprotein receptor-related protein 6"/>
    <property type="match status" value="1"/>
</dbReference>
<comment type="subcellular location">
    <subcellularLocation>
        <location evidence="1">Membrane</location>
        <topology evidence="1">Single-pass membrane protein</topology>
    </subcellularLocation>
</comment>
<dbReference type="SUPFAM" id="SSF56487">
    <property type="entry name" value="SRCR-like"/>
    <property type="match status" value="1"/>
</dbReference>
<keyword evidence="5" id="KW-0677">Repeat</keyword>
<dbReference type="InterPro" id="IPR001190">
    <property type="entry name" value="SRCR"/>
</dbReference>
<dbReference type="InterPro" id="IPR036772">
    <property type="entry name" value="SRCR-like_dom_sf"/>
</dbReference>
<dbReference type="GO" id="GO:0016020">
    <property type="term" value="C:membrane"/>
    <property type="evidence" value="ECO:0007669"/>
    <property type="project" value="UniProtKB-SubCell"/>
</dbReference>
<organism evidence="14 15">
    <name type="scientific">Mizuhopecten yessoensis</name>
    <name type="common">Japanese scallop</name>
    <name type="synonym">Patinopecten yessoensis</name>
    <dbReference type="NCBI Taxonomy" id="6573"/>
    <lineage>
        <taxon>Eukaryota</taxon>
        <taxon>Metazoa</taxon>
        <taxon>Spiralia</taxon>
        <taxon>Lophotrochozoa</taxon>
        <taxon>Mollusca</taxon>
        <taxon>Bivalvia</taxon>
        <taxon>Autobranchia</taxon>
        <taxon>Pteriomorphia</taxon>
        <taxon>Pectinida</taxon>
        <taxon>Pectinoidea</taxon>
        <taxon>Pectinidae</taxon>
        <taxon>Mizuhopecten</taxon>
    </lineage>
</organism>
<dbReference type="FunFam" id="3.10.250.10:FF:000016">
    <property type="entry name" value="Scavenger receptor cysteine-rich protein type 12"/>
    <property type="match status" value="1"/>
</dbReference>
<keyword evidence="14" id="KW-0449">Lipoprotein</keyword>
<dbReference type="SMART" id="SM00202">
    <property type="entry name" value="SR"/>
    <property type="match status" value="1"/>
</dbReference>
<dbReference type="InterPro" id="IPR011042">
    <property type="entry name" value="6-blade_b-propeller_TolB-like"/>
</dbReference>
<keyword evidence="14" id="KW-0675">Receptor</keyword>
<dbReference type="InterPro" id="IPR000033">
    <property type="entry name" value="LDLR_classB_rpt"/>
</dbReference>
<evidence type="ECO:0000256" key="12">
    <source>
        <dbReference type="SAM" id="SignalP"/>
    </source>
</evidence>
<dbReference type="Proteomes" id="UP000242188">
    <property type="component" value="Unassembled WGS sequence"/>
</dbReference>
<proteinExistence type="predicted"/>
<keyword evidence="4 12" id="KW-0732">Signal</keyword>
<keyword evidence="6" id="KW-1133">Transmembrane helix</keyword>
<evidence type="ECO:0000256" key="6">
    <source>
        <dbReference type="ARBA" id="ARBA00022989"/>
    </source>
</evidence>
<name>A0A210PXV0_MIZYE</name>
<keyword evidence="8 10" id="KW-1015">Disulfide bond</keyword>
<evidence type="ECO:0000256" key="9">
    <source>
        <dbReference type="ARBA" id="ARBA00023180"/>
    </source>
</evidence>
<dbReference type="Pfam" id="PF00530">
    <property type="entry name" value="SRCR"/>
    <property type="match status" value="1"/>
</dbReference>
<dbReference type="PANTHER" id="PTHR46513:SF44">
    <property type="entry name" value="LDL RECEPTOR RELATED PROTEIN 4"/>
    <property type="match status" value="1"/>
</dbReference>
<feature type="disulfide bond" evidence="10">
    <location>
        <begin position="48"/>
        <end position="112"/>
    </location>
</feature>
<keyword evidence="15" id="KW-1185">Reference proteome</keyword>
<protein>
    <submittedName>
        <fullName evidence="14">Low-density lipoprotein receptor-related protein 6</fullName>
    </submittedName>
</protein>
<evidence type="ECO:0000256" key="4">
    <source>
        <dbReference type="ARBA" id="ARBA00022729"/>
    </source>
</evidence>
<evidence type="ECO:0000256" key="5">
    <source>
        <dbReference type="ARBA" id="ARBA00022737"/>
    </source>
</evidence>
<dbReference type="OrthoDB" id="10046193at2759"/>
<comment type="caution">
    <text evidence="14">The sequence shown here is derived from an EMBL/GenBank/DDBJ whole genome shotgun (WGS) entry which is preliminary data.</text>
</comment>
<feature type="signal peptide" evidence="12">
    <location>
        <begin position="1"/>
        <end position="17"/>
    </location>
</feature>